<comment type="caution">
    <text evidence="2">The sequence shown here is derived from an EMBL/GenBank/DDBJ whole genome shotgun (WGS) entry which is preliminary data.</text>
</comment>
<gene>
    <name evidence="2" type="ORF">PCOR1329_LOCUS68954</name>
</gene>
<name>A0ABN9WNC8_9DINO</name>
<proteinExistence type="predicted"/>
<sequence>MSDGTKGGGATEVAAAVAADVKEMHLSNELRARCNTGAKPRVPIICVEFHQAEADFEGACVRDLPVEKQKGMAGYTSSTQNCKDKAKGCLKDILCSSGAEVLHGTLSHSHLAIILRAIDAGAKWEIPADDLTPAQAAMLQPMCEVGTGLRMMSAVADNDPVAQKLVKERMLHEVLGPDVMLGEQNCSIIAQAINRPRAFPMRMSEAEAMKALSSEIKNAKADGSDAVTYEGAMQAAGARLGSPPSDPSFCDFFHFILNLGADGGPRMRELIDFVETYVNSATRMLRLPAFGLVGEVGAQFPRVRVAVIARAYRLPPRKASKQTGAPGWRIEPEPAWKHRTLEPHLRLMQDVLHARRVALRTGIARHLGNNASAVVQFLTNVNIQCASAMAVAVKGANPSTAKPVAIAFNAITGRPENEQATVVKGERPAMRLPLPVTEWLGQAAARGMGKKEAYMRAVLQVLREKHLALCSCVEQGTESNLPVALTRHAMSNIAKVCTKAAVAAGKLALWPCAPKQNKAWDAGNHADKVHVEVWAKNPEEPVKTSFYIHPEFAAPESKAPYDVAETDPAQREWKWAGKESTHPFWSATKLMAEELGTRNVTEAEVGRARFNAELAPKEVNIVICGRVICVRVPVATNTVDLQADGELFMEDTHVKRKKEAAPTDWRKAARKARAKPKSQPQQHKTVFDGNGRQDI</sequence>
<evidence type="ECO:0000313" key="2">
    <source>
        <dbReference type="EMBL" id="CAK0888105.1"/>
    </source>
</evidence>
<accession>A0ABN9WNC8</accession>
<dbReference type="Proteomes" id="UP001189429">
    <property type="component" value="Unassembled WGS sequence"/>
</dbReference>
<evidence type="ECO:0000313" key="3">
    <source>
        <dbReference type="Proteomes" id="UP001189429"/>
    </source>
</evidence>
<reference evidence="2" key="1">
    <citation type="submission" date="2023-10" db="EMBL/GenBank/DDBJ databases">
        <authorList>
            <person name="Chen Y."/>
            <person name="Shah S."/>
            <person name="Dougan E. K."/>
            <person name="Thang M."/>
            <person name="Chan C."/>
        </authorList>
    </citation>
    <scope>NUCLEOTIDE SEQUENCE [LARGE SCALE GENOMIC DNA]</scope>
</reference>
<feature type="region of interest" description="Disordered" evidence="1">
    <location>
        <begin position="655"/>
        <end position="695"/>
    </location>
</feature>
<protein>
    <submittedName>
        <fullName evidence="2">Uncharacterized protein</fullName>
    </submittedName>
</protein>
<organism evidence="2 3">
    <name type="scientific">Prorocentrum cordatum</name>
    <dbReference type="NCBI Taxonomy" id="2364126"/>
    <lineage>
        <taxon>Eukaryota</taxon>
        <taxon>Sar</taxon>
        <taxon>Alveolata</taxon>
        <taxon>Dinophyceae</taxon>
        <taxon>Prorocentrales</taxon>
        <taxon>Prorocentraceae</taxon>
        <taxon>Prorocentrum</taxon>
    </lineage>
</organism>
<evidence type="ECO:0000256" key="1">
    <source>
        <dbReference type="SAM" id="MobiDB-lite"/>
    </source>
</evidence>
<dbReference type="EMBL" id="CAUYUJ010019026">
    <property type="protein sequence ID" value="CAK0888105.1"/>
    <property type="molecule type" value="Genomic_DNA"/>
</dbReference>
<keyword evidence="3" id="KW-1185">Reference proteome</keyword>